<gene>
    <name evidence="1" type="ORF">S06H3_63023</name>
</gene>
<organism evidence="1">
    <name type="scientific">marine sediment metagenome</name>
    <dbReference type="NCBI Taxonomy" id="412755"/>
    <lineage>
        <taxon>unclassified sequences</taxon>
        <taxon>metagenomes</taxon>
        <taxon>ecological metagenomes</taxon>
    </lineage>
</organism>
<dbReference type="AlphaFoldDB" id="X1PAE1"/>
<dbReference type="EMBL" id="BARV01041709">
    <property type="protein sequence ID" value="GAI53287.1"/>
    <property type="molecule type" value="Genomic_DNA"/>
</dbReference>
<comment type="caution">
    <text evidence="1">The sequence shown here is derived from an EMBL/GenBank/DDBJ whole genome shotgun (WGS) entry which is preliminary data.</text>
</comment>
<reference evidence="1" key="1">
    <citation type="journal article" date="2014" name="Front. Microbiol.">
        <title>High frequency of phylogenetically diverse reductive dehalogenase-homologous genes in deep subseafloor sedimentary metagenomes.</title>
        <authorList>
            <person name="Kawai M."/>
            <person name="Futagami T."/>
            <person name="Toyoda A."/>
            <person name="Takaki Y."/>
            <person name="Nishi S."/>
            <person name="Hori S."/>
            <person name="Arai W."/>
            <person name="Tsubouchi T."/>
            <person name="Morono Y."/>
            <person name="Uchiyama I."/>
            <person name="Ito T."/>
            <person name="Fujiyama A."/>
            <person name="Inagaki F."/>
            <person name="Takami H."/>
        </authorList>
    </citation>
    <scope>NUCLEOTIDE SEQUENCE</scope>
    <source>
        <strain evidence="1">Expedition CK06-06</strain>
    </source>
</reference>
<accession>X1PAE1</accession>
<name>X1PAE1_9ZZZZ</name>
<evidence type="ECO:0000313" key="1">
    <source>
        <dbReference type="EMBL" id="GAI53287.1"/>
    </source>
</evidence>
<proteinExistence type="predicted"/>
<protein>
    <submittedName>
        <fullName evidence="1">Uncharacterized protein</fullName>
    </submittedName>
</protein>
<sequence length="81" mass="8814">IQSLLQAALAGGDINRDEAVELAQNACLQNPYYEVAMNTSEWFPEIADAPGEIQITLLAETFYIQGYGADGLLPNILTVKK</sequence>
<feature type="non-terminal residue" evidence="1">
    <location>
        <position position="1"/>
    </location>
</feature>